<proteinExistence type="inferred from homology"/>
<comment type="subcellular location">
    <subcellularLocation>
        <location evidence="7">Membrane</location>
        <topology evidence="7">Single-pass type II membrane protein</topology>
    </subcellularLocation>
</comment>
<sequence length="501" mass="57971">MWYIIFALLIALSIYGLWLLFKKAGKQGWEAIVPFYREYVMAQLTARPTWWVFLLLVPIVNIFIFYGLYLDFLKCFGKRRFWETAVAVLFPFIFLPLWGRDPQVKYLGQSHTEEFKKKYPYHKSVAREWADAIIFATVAASLIRGFLIEAYMIPTGSMERSLLIGDFLFVSKLNYGPRVPMTPLAFPFAHHTMPLTGGKAYSELIKLDYKRLPGFQEIKRNDVVVFNFPAGDTVILEYQDQTYADVVRSIGKEAVDRQFTVVTRPIDKRENYIKRCVGLPGDKIEMEGAKLIVNGKPGFVPPEMQMDYFVYTDESGLSQEKILELRLETRPTNQPNVFQMFMTEDEAAIVKGWSNVKAVEIGILPKGEATGDTYPHDPHYANWNFDNFGPITIPAKGWMVALDSLTVPMYVRAIRDYEGNKFEKRADGYYVNGQKATSYTFKQNYYWMMGDNRHNSLDSRAWGFVPEDHIVGKALFTWLSYDEQGSFLSKIRWNRIFKGIK</sequence>
<evidence type="ECO:0000259" key="8">
    <source>
        <dbReference type="Pfam" id="PF10502"/>
    </source>
</evidence>
<evidence type="ECO:0000256" key="7">
    <source>
        <dbReference type="RuleBase" id="RU362042"/>
    </source>
</evidence>
<feature type="transmembrane region" description="Helical" evidence="7">
    <location>
        <begin position="50"/>
        <end position="69"/>
    </location>
</feature>
<dbReference type="InterPro" id="IPR043739">
    <property type="entry name" value="DUF5684"/>
</dbReference>
<dbReference type="InterPro" id="IPR019533">
    <property type="entry name" value="Peptidase_S26"/>
</dbReference>
<dbReference type="EC" id="3.4.21.89" evidence="3 7"/>
<evidence type="ECO:0000256" key="1">
    <source>
        <dbReference type="ARBA" id="ARBA00000677"/>
    </source>
</evidence>
<feature type="active site" evidence="6">
    <location>
        <position position="274"/>
    </location>
</feature>
<reference evidence="9 10" key="1">
    <citation type="submission" date="2017-04" db="EMBL/GenBank/DDBJ databases">
        <authorList>
            <person name="Afonso C.L."/>
            <person name="Miller P.J."/>
            <person name="Scott M.A."/>
            <person name="Spackman E."/>
            <person name="Goraichik I."/>
            <person name="Dimitrov K.M."/>
            <person name="Suarez D.L."/>
            <person name="Swayne D.E."/>
        </authorList>
    </citation>
    <scope>NUCLEOTIDE SEQUENCE [LARGE SCALE GENOMIC DNA]</scope>
    <source>
        <strain evidence="9 10">DSM 22418</strain>
    </source>
</reference>
<evidence type="ECO:0000256" key="4">
    <source>
        <dbReference type="ARBA" id="ARBA00019232"/>
    </source>
</evidence>
<dbReference type="Gene3D" id="2.10.109.10">
    <property type="entry name" value="Umud Fragment, subunit A"/>
    <property type="match status" value="2"/>
</dbReference>
<protein>
    <recommendedName>
        <fullName evidence="4 7">Signal peptidase I</fullName>
        <ecNumber evidence="3 7">3.4.21.89</ecNumber>
    </recommendedName>
</protein>
<keyword evidence="10" id="KW-1185">Reference proteome</keyword>
<evidence type="ECO:0000256" key="3">
    <source>
        <dbReference type="ARBA" id="ARBA00013208"/>
    </source>
</evidence>
<dbReference type="InterPro" id="IPR036286">
    <property type="entry name" value="LexA/Signal_pep-like_sf"/>
</dbReference>
<dbReference type="InterPro" id="IPR019758">
    <property type="entry name" value="Pept_S26A_signal_pept_1_CS"/>
</dbReference>
<evidence type="ECO:0000313" key="9">
    <source>
        <dbReference type="EMBL" id="SMG47028.1"/>
    </source>
</evidence>
<dbReference type="PROSITE" id="PS00761">
    <property type="entry name" value="SPASE_I_3"/>
    <property type="match status" value="1"/>
</dbReference>
<dbReference type="AlphaFoldDB" id="A0A1X7KZI2"/>
<dbReference type="Pfam" id="PF10502">
    <property type="entry name" value="Peptidase_S26"/>
    <property type="match status" value="2"/>
</dbReference>
<keyword evidence="7" id="KW-0812">Transmembrane</keyword>
<evidence type="ECO:0000256" key="6">
    <source>
        <dbReference type="PIRSR" id="PIRSR600223-1"/>
    </source>
</evidence>
<feature type="domain" description="Peptidase S26" evidence="8">
    <location>
        <begin position="436"/>
        <end position="478"/>
    </location>
</feature>
<dbReference type="GO" id="GO:0004252">
    <property type="term" value="F:serine-type endopeptidase activity"/>
    <property type="evidence" value="ECO:0007669"/>
    <property type="project" value="InterPro"/>
</dbReference>
<keyword evidence="7" id="KW-1133">Transmembrane helix</keyword>
<evidence type="ECO:0000256" key="2">
    <source>
        <dbReference type="ARBA" id="ARBA00009370"/>
    </source>
</evidence>
<comment type="caution">
    <text evidence="7">Lacks conserved residue(s) required for the propagation of feature annotation.</text>
</comment>
<keyword evidence="7" id="KW-0472">Membrane</keyword>
<dbReference type="PRINTS" id="PR00727">
    <property type="entry name" value="LEADERPTASE"/>
</dbReference>
<evidence type="ECO:0000256" key="5">
    <source>
        <dbReference type="ARBA" id="ARBA00022801"/>
    </source>
</evidence>
<dbReference type="GO" id="GO:0016020">
    <property type="term" value="C:membrane"/>
    <property type="evidence" value="ECO:0007669"/>
    <property type="project" value="UniProtKB-SubCell"/>
</dbReference>
<comment type="similarity">
    <text evidence="2 7">Belongs to the peptidase S26 family.</text>
</comment>
<gene>
    <name evidence="9" type="ORF">SAMN05660862_3378</name>
</gene>
<dbReference type="EMBL" id="FXAU01000007">
    <property type="protein sequence ID" value="SMG47028.1"/>
    <property type="molecule type" value="Genomic_DNA"/>
</dbReference>
<keyword evidence="5 7" id="KW-0378">Hydrolase</keyword>
<name>A0A1X7KZI2_9SPHI</name>
<feature type="domain" description="Peptidase S26" evidence="8">
    <location>
        <begin position="127"/>
        <end position="297"/>
    </location>
</feature>
<accession>A0A1X7KZI2</accession>
<comment type="catalytic activity">
    <reaction evidence="1 7">
        <text>Cleavage of hydrophobic, N-terminal signal or leader sequences from secreted and periplasmic proteins.</text>
        <dbReference type="EC" id="3.4.21.89"/>
    </reaction>
</comment>
<dbReference type="CDD" id="cd06530">
    <property type="entry name" value="S26_SPase_I"/>
    <property type="match status" value="2"/>
</dbReference>
<dbReference type="Pfam" id="PF18936">
    <property type="entry name" value="DUF5684"/>
    <property type="match status" value="1"/>
</dbReference>
<dbReference type="GO" id="GO:0006465">
    <property type="term" value="P:signal peptide processing"/>
    <property type="evidence" value="ECO:0007669"/>
    <property type="project" value="InterPro"/>
</dbReference>
<feature type="active site" evidence="6">
    <location>
        <position position="157"/>
    </location>
</feature>
<dbReference type="STRING" id="561061.SAMN05660862_3378"/>
<feature type="transmembrane region" description="Helical" evidence="7">
    <location>
        <begin position="132"/>
        <end position="153"/>
    </location>
</feature>
<dbReference type="Proteomes" id="UP000192980">
    <property type="component" value="Unassembled WGS sequence"/>
</dbReference>
<dbReference type="GO" id="GO:0009003">
    <property type="term" value="F:signal peptidase activity"/>
    <property type="evidence" value="ECO:0007669"/>
    <property type="project" value="UniProtKB-EC"/>
</dbReference>
<dbReference type="RefSeq" id="WP_085474069.1">
    <property type="nucleotide sequence ID" value="NZ_FXAU01000007.1"/>
</dbReference>
<dbReference type="InterPro" id="IPR000223">
    <property type="entry name" value="Pept_S26A_signal_pept_1"/>
</dbReference>
<organism evidence="9 10">
    <name type="scientific">Sphingobacterium psychroaquaticum</name>
    <dbReference type="NCBI Taxonomy" id="561061"/>
    <lineage>
        <taxon>Bacteria</taxon>
        <taxon>Pseudomonadati</taxon>
        <taxon>Bacteroidota</taxon>
        <taxon>Sphingobacteriia</taxon>
        <taxon>Sphingobacteriales</taxon>
        <taxon>Sphingobacteriaceae</taxon>
        <taxon>Sphingobacterium</taxon>
    </lineage>
</organism>
<dbReference type="OrthoDB" id="9802919at2"/>
<dbReference type="PANTHER" id="PTHR43390:SF1">
    <property type="entry name" value="CHLOROPLAST PROCESSING PEPTIDASE"/>
    <property type="match status" value="1"/>
</dbReference>
<dbReference type="NCBIfam" id="TIGR02227">
    <property type="entry name" value="sigpep_I_bact"/>
    <property type="match status" value="2"/>
</dbReference>
<evidence type="ECO:0000313" key="10">
    <source>
        <dbReference type="Proteomes" id="UP000192980"/>
    </source>
</evidence>
<dbReference type="SUPFAM" id="SSF51306">
    <property type="entry name" value="LexA/Signal peptidase"/>
    <property type="match status" value="1"/>
</dbReference>
<dbReference type="PANTHER" id="PTHR43390">
    <property type="entry name" value="SIGNAL PEPTIDASE I"/>
    <property type="match status" value="1"/>
</dbReference>
<keyword evidence="7" id="KW-0645">Protease</keyword>